<dbReference type="EMBL" id="CARXXK010000002">
    <property type="protein sequence ID" value="CAI6356538.1"/>
    <property type="molecule type" value="Genomic_DNA"/>
</dbReference>
<organism evidence="1 2">
    <name type="scientific">Macrosiphum euphorbiae</name>
    <name type="common">potato aphid</name>
    <dbReference type="NCBI Taxonomy" id="13131"/>
    <lineage>
        <taxon>Eukaryota</taxon>
        <taxon>Metazoa</taxon>
        <taxon>Ecdysozoa</taxon>
        <taxon>Arthropoda</taxon>
        <taxon>Hexapoda</taxon>
        <taxon>Insecta</taxon>
        <taxon>Pterygota</taxon>
        <taxon>Neoptera</taxon>
        <taxon>Paraneoptera</taxon>
        <taxon>Hemiptera</taxon>
        <taxon>Sternorrhyncha</taxon>
        <taxon>Aphidomorpha</taxon>
        <taxon>Aphidoidea</taxon>
        <taxon>Aphididae</taxon>
        <taxon>Macrosiphini</taxon>
        <taxon>Macrosiphum</taxon>
    </lineage>
</organism>
<sequence length="114" mass="13263">MLILNPGIQNSIVMDFVNDLCDNIIKFSKDRLLQKHPRDDYRELLELKVIFLGRKLSSDISFKIPGAIHHPRCIAKAINSLKIYLFCEQFRLTPKDESALRSICIFIVRLYITV</sequence>
<reference evidence="1 2" key="1">
    <citation type="submission" date="2023-01" db="EMBL/GenBank/DDBJ databases">
        <authorList>
            <person name="Whitehead M."/>
        </authorList>
    </citation>
    <scope>NUCLEOTIDE SEQUENCE [LARGE SCALE GENOMIC DNA]</scope>
</reference>
<proteinExistence type="predicted"/>
<evidence type="ECO:0000313" key="1">
    <source>
        <dbReference type="EMBL" id="CAI6356538.1"/>
    </source>
</evidence>
<name>A0AAV0WL48_9HEMI</name>
<comment type="caution">
    <text evidence="1">The sequence shown here is derived from an EMBL/GenBank/DDBJ whole genome shotgun (WGS) entry which is preliminary data.</text>
</comment>
<evidence type="ECO:0000313" key="2">
    <source>
        <dbReference type="Proteomes" id="UP001160148"/>
    </source>
</evidence>
<accession>A0AAV0WL48</accession>
<keyword evidence="2" id="KW-1185">Reference proteome</keyword>
<protein>
    <submittedName>
        <fullName evidence="1">Uncharacterized protein</fullName>
    </submittedName>
</protein>
<dbReference type="Proteomes" id="UP001160148">
    <property type="component" value="Unassembled WGS sequence"/>
</dbReference>
<gene>
    <name evidence="1" type="ORF">MEUPH1_LOCUS12262</name>
</gene>
<dbReference type="AlphaFoldDB" id="A0AAV0WL48"/>